<protein>
    <recommendedName>
        <fullName evidence="4 11">3-oxoacyl-[acyl-carrier-protein] synthase 2</fullName>
        <ecNumber evidence="3 11">2.3.1.179</ecNumber>
    </recommendedName>
</protein>
<dbReference type="InterPro" id="IPR016039">
    <property type="entry name" value="Thiolase-like"/>
</dbReference>
<dbReference type="NCBIfam" id="TIGR03150">
    <property type="entry name" value="fabF"/>
    <property type="match status" value="1"/>
</dbReference>
<evidence type="ECO:0000259" key="14">
    <source>
        <dbReference type="PROSITE" id="PS52004"/>
    </source>
</evidence>
<dbReference type="FunFam" id="3.40.47.10:FF:000018">
    <property type="entry name" value="3-oxoacyl-[acyl-carrier-protein] synthase 2"/>
    <property type="match status" value="1"/>
</dbReference>
<dbReference type="PIRSF" id="PIRSF000447">
    <property type="entry name" value="KAS_II"/>
    <property type="match status" value="1"/>
</dbReference>
<keyword evidence="8" id="KW-0443">Lipid metabolism</keyword>
<evidence type="ECO:0000256" key="12">
    <source>
        <dbReference type="PIRSR" id="PIRSR000447-1"/>
    </source>
</evidence>
<dbReference type="NCBIfam" id="NF005589">
    <property type="entry name" value="PRK07314.1"/>
    <property type="match status" value="1"/>
</dbReference>
<comment type="similarity">
    <text evidence="2 11 13">Belongs to the thiolase-like superfamily. Beta-ketoacyl-ACP synthases family.</text>
</comment>
<keyword evidence="5 11" id="KW-0444">Lipid biosynthesis</keyword>
<evidence type="ECO:0000256" key="13">
    <source>
        <dbReference type="RuleBase" id="RU003694"/>
    </source>
</evidence>
<accession>A0A5K7S9H6</accession>
<name>A0A5K7S9H6_9BACT</name>
<dbReference type="CDD" id="cd00834">
    <property type="entry name" value="KAS_I_II"/>
    <property type="match status" value="1"/>
</dbReference>
<dbReference type="EC" id="2.3.1.179" evidence="3 11"/>
<organism evidence="15 16">
    <name type="scientific">Aquipluma nitroreducens</name>
    <dbReference type="NCBI Taxonomy" id="2010828"/>
    <lineage>
        <taxon>Bacteria</taxon>
        <taxon>Pseudomonadati</taxon>
        <taxon>Bacteroidota</taxon>
        <taxon>Bacteroidia</taxon>
        <taxon>Marinilabiliales</taxon>
        <taxon>Prolixibacteraceae</taxon>
        <taxon>Aquipluma</taxon>
    </lineage>
</organism>
<feature type="domain" description="Ketosynthase family 3 (KS3)" evidence="14">
    <location>
        <begin position="1"/>
        <end position="411"/>
    </location>
</feature>
<dbReference type="Gene3D" id="3.40.47.10">
    <property type="match status" value="1"/>
</dbReference>
<dbReference type="UniPathway" id="UPA00094"/>
<dbReference type="PANTHER" id="PTHR11712:SF336">
    <property type="entry name" value="3-OXOACYL-[ACYL-CARRIER-PROTEIN] SYNTHASE, MITOCHONDRIAL"/>
    <property type="match status" value="1"/>
</dbReference>
<comment type="catalytic activity">
    <reaction evidence="11">
        <text>a fatty acyl-[ACP] + malonyl-[ACP] + H(+) = a 3-oxoacyl-[ACP] + holo-[ACP] + CO2</text>
        <dbReference type="Rhea" id="RHEA:22836"/>
        <dbReference type="Rhea" id="RHEA-COMP:9623"/>
        <dbReference type="Rhea" id="RHEA-COMP:9685"/>
        <dbReference type="Rhea" id="RHEA-COMP:9916"/>
        <dbReference type="Rhea" id="RHEA-COMP:14125"/>
        <dbReference type="ChEBI" id="CHEBI:15378"/>
        <dbReference type="ChEBI" id="CHEBI:16526"/>
        <dbReference type="ChEBI" id="CHEBI:64479"/>
        <dbReference type="ChEBI" id="CHEBI:78449"/>
        <dbReference type="ChEBI" id="CHEBI:78776"/>
        <dbReference type="ChEBI" id="CHEBI:138651"/>
    </reaction>
</comment>
<dbReference type="GO" id="GO:0004315">
    <property type="term" value="F:3-oxoacyl-[acyl-carrier-protein] synthase activity"/>
    <property type="evidence" value="ECO:0007669"/>
    <property type="project" value="UniProtKB-UniRule"/>
</dbReference>
<keyword evidence="9 11" id="KW-0275">Fatty acid biosynthesis</keyword>
<dbReference type="GO" id="GO:0005829">
    <property type="term" value="C:cytosol"/>
    <property type="evidence" value="ECO:0007669"/>
    <property type="project" value="TreeGrafter"/>
</dbReference>
<evidence type="ECO:0000256" key="5">
    <source>
        <dbReference type="ARBA" id="ARBA00022516"/>
    </source>
</evidence>
<comment type="catalytic activity">
    <reaction evidence="11">
        <text>(9Z)-hexadecenoyl-[ACP] + malonyl-[ACP] + H(+) = 3-oxo-(11Z)-octadecenoyl-[ACP] + holo-[ACP] + CO2</text>
        <dbReference type="Rhea" id="RHEA:55040"/>
        <dbReference type="Rhea" id="RHEA-COMP:9623"/>
        <dbReference type="Rhea" id="RHEA-COMP:9685"/>
        <dbReference type="Rhea" id="RHEA-COMP:10800"/>
        <dbReference type="Rhea" id="RHEA-COMP:14074"/>
        <dbReference type="ChEBI" id="CHEBI:15378"/>
        <dbReference type="ChEBI" id="CHEBI:16526"/>
        <dbReference type="ChEBI" id="CHEBI:64479"/>
        <dbReference type="ChEBI" id="CHEBI:78449"/>
        <dbReference type="ChEBI" id="CHEBI:83989"/>
        <dbReference type="ChEBI" id="CHEBI:138538"/>
        <dbReference type="EC" id="2.3.1.179"/>
    </reaction>
</comment>
<dbReference type="Pfam" id="PF00109">
    <property type="entry name" value="ketoacyl-synt"/>
    <property type="match status" value="1"/>
</dbReference>
<evidence type="ECO:0000256" key="7">
    <source>
        <dbReference type="ARBA" id="ARBA00022832"/>
    </source>
</evidence>
<evidence type="ECO:0000313" key="16">
    <source>
        <dbReference type="Proteomes" id="UP001193389"/>
    </source>
</evidence>
<evidence type="ECO:0000256" key="11">
    <source>
        <dbReference type="PIRNR" id="PIRNR000447"/>
    </source>
</evidence>
<evidence type="ECO:0000256" key="6">
    <source>
        <dbReference type="ARBA" id="ARBA00022679"/>
    </source>
</evidence>
<feature type="active site" description="For beta-ketoacyl synthase activity" evidence="12">
    <location>
        <position position="163"/>
    </location>
</feature>
<keyword evidence="6 11" id="KW-0808">Transferase</keyword>
<comment type="pathway">
    <text evidence="1 11">Lipid metabolism; fatty acid biosynthesis.</text>
</comment>
<evidence type="ECO:0000256" key="2">
    <source>
        <dbReference type="ARBA" id="ARBA00008467"/>
    </source>
</evidence>
<gene>
    <name evidence="15" type="ORF">AQPE_2395</name>
</gene>
<evidence type="ECO:0000256" key="10">
    <source>
        <dbReference type="ARBA" id="ARBA00023315"/>
    </source>
</evidence>
<dbReference type="PROSITE" id="PS52004">
    <property type="entry name" value="KS3_2"/>
    <property type="match status" value="1"/>
</dbReference>
<evidence type="ECO:0000256" key="4">
    <source>
        <dbReference type="ARBA" id="ARBA00014657"/>
    </source>
</evidence>
<keyword evidence="16" id="KW-1185">Reference proteome</keyword>
<evidence type="ECO:0000256" key="3">
    <source>
        <dbReference type="ARBA" id="ARBA00012356"/>
    </source>
</evidence>
<sequence>MRRVVITGLGAITPLGNSVSEYWNTLTQGKSGAATITRFDASGLKTRFACEVKNFDPLRYMEKQEARKNDLFSQYALAATNECVNDSGIDFDKVDRNRCGVIWATGIGGIGTFENEIREYFSPEAKGRISPFFITKMIPNMASGLISIKYGLHGASYATVSACSSSNHAITDSYNLIKMGKAEVMLAGGSEAPITISTVSGFSVMRALSERNDSPETASRPFDEARDGFVLGEGGAVLMLEELEHAQRRGAKIYAEMTGYGLASDAYHITGSHPDGLGAQLAMTEAMQEAGLKPENIDYINAHATSTPVGDLSETRAISVIFDSCLDKVAVGGTKSMTGHLLGAAGAIEAMCCVLAVNNNVIPPTINLQNRDAAIDSRIRVEQSLCKQPVNAALNNSFGFGGHIVSTLFQKYKE</sequence>
<dbReference type="GO" id="GO:0006633">
    <property type="term" value="P:fatty acid biosynthetic process"/>
    <property type="evidence" value="ECO:0007669"/>
    <property type="project" value="UniProtKB-UniRule"/>
</dbReference>
<dbReference type="Pfam" id="PF02801">
    <property type="entry name" value="Ketoacyl-synt_C"/>
    <property type="match status" value="1"/>
</dbReference>
<reference evidence="15" key="1">
    <citation type="journal article" date="2020" name="Int. J. Syst. Evol. Microbiol.">
        <title>Aquipluma nitroreducens gen. nov. sp. nov., a novel facultatively anaerobic bacterium isolated from a freshwater lake.</title>
        <authorList>
            <person name="Watanabe M."/>
            <person name="Kojima H."/>
            <person name="Fukui M."/>
        </authorList>
    </citation>
    <scope>NUCLEOTIDE SEQUENCE</scope>
    <source>
        <strain evidence="15">MeG22</strain>
    </source>
</reference>
<evidence type="ECO:0000256" key="8">
    <source>
        <dbReference type="ARBA" id="ARBA00023098"/>
    </source>
</evidence>
<dbReference type="InterPro" id="IPR014031">
    <property type="entry name" value="Ketoacyl_synth_C"/>
</dbReference>
<dbReference type="InterPro" id="IPR017568">
    <property type="entry name" value="3-oxoacyl-ACP_synth-2"/>
</dbReference>
<dbReference type="SMART" id="SM00825">
    <property type="entry name" value="PKS_KS"/>
    <property type="match status" value="1"/>
</dbReference>
<evidence type="ECO:0000313" key="15">
    <source>
        <dbReference type="EMBL" id="BBE18233.1"/>
    </source>
</evidence>
<dbReference type="RefSeq" id="WP_318351158.1">
    <property type="nucleotide sequence ID" value="NZ_AP018694.1"/>
</dbReference>
<dbReference type="KEGG" id="anf:AQPE_2395"/>
<comment type="function">
    <text evidence="11">Involved in the type II fatty acid elongation cycle. Catalyzes the elongation of a wide range of acyl-ACP by the addition of two carbons from malonyl-ACP to an acyl acceptor. Can efficiently catalyze the conversion of palmitoleoyl-ACP (cis-hexadec-9-enoyl-ACP) to cis-vaccenoyl-ACP (cis-octadec-11-enoyl-ACP), an essential step in the thermal regulation of fatty acid composition.</text>
</comment>
<dbReference type="InterPro" id="IPR020841">
    <property type="entry name" value="PKS_Beta-ketoAc_synthase_dom"/>
</dbReference>
<keyword evidence="7" id="KW-0276">Fatty acid metabolism</keyword>
<dbReference type="EMBL" id="AP018694">
    <property type="protein sequence ID" value="BBE18233.1"/>
    <property type="molecule type" value="Genomic_DNA"/>
</dbReference>
<keyword evidence="10 11" id="KW-0012">Acyltransferase</keyword>
<dbReference type="PANTHER" id="PTHR11712">
    <property type="entry name" value="POLYKETIDE SYNTHASE-RELATED"/>
    <property type="match status" value="1"/>
</dbReference>
<evidence type="ECO:0000256" key="1">
    <source>
        <dbReference type="ARBA" id="ARBA00005194"/>
    </source>
</evidence>
<dbReference type="SUPFAM" id="SSF53901">
    <property type="entry name" value="Thiolase-like"/>
    <property type="match status" value="2"/>
</dbReference>
<dbReference type="AlphaFoldDB" id="A0A5K7S9H6"/>
<evidence type="ECO:0000256" key="9">
    <source>
        <dbReference type="ARBA" id="ARBA00023160"/>
    </source>
</evidence>
<dbReference type="Proteomes" id="UP001193389">
    <property type="component" value="Chromosome"/>
</dbReference>
<proteinExistence type="inferred from homology"/>
<dbReference type="InterPro" id="IPR014030">
    <property type="entry name" value="Ketoacyl_synth_N"/>
</dbReference>
<dbReference type="InterPro" id="IPR000794">
    <property type="entry name" value="Beta-ketoacyl_synthase"/>
</dbReference>